<dbReference type="HOGENOM" id="CLU_150664_0_0_5"/>
<sequence>MAYPSIETSIWLALKARVQSLVLSPALPVAWPNESFNASLSSYLRVTWIPNINRRLFLSGSDPHQRLSRLQIDVFERKNQNAAVAIEIAGQVAAHFPADLRMTAYGVTARVTKAPEIAQPIPDDTHLLVPVTVSIEAII</sequence>
<dbReference type="STRING" id="266779.Meso_1226"/>
<evidence type="ECO:0000313" key="1">
    <source>
        <dbReference type="EMBL" id="ABG62622.1"/>
    </source>
</evidence>
<organism evidence="1">
    <name type="scientific">Chelativorans sp. (strain BNC1)</name>
    <dbReference type="NCBI Taxonomy" id="266779"/>
    <lineage>
        <taxon>Bacteria</taxon>
        <taxon>Pseudomonadati</taxon>
        <taxon>Pseudomonadota</taxon>
        <taxon>Alphaproteobacteria</taxon>
        <taxon>Hyphomicrobiales</taxon>
        <taxon>Phyllobacteriaceae</taxon>
        <taxon>Chelativorans</taxon>
    </lineage>
</organism>
<protein>
    <submittedName>
        <fullName evidence="1">Uncharacterized protein</fullName>
    </submittedName>
</protein>
<reference evidence="1" key="1">
    <citation type="submission" date="2006-06" db="EMBL/GenBank/DDBJ databases">
        <title>Complete sequence of chromosome of Chelativorans sp. BNC1.</title>
        <authorList>
            <consortium name="US DOE Joint Genome Institute"/>
            <person name="Copeland A."/>
            <person name="Lucas S."/>
            <person name="Lapidus A."/>
            <person name="Barry K."/>
            <person name="Detter J.C."/>
            <person name="Glavina del Rio T."/>
            <person name="Hammon N."/>
            <person name="Israni S."/>
            <person name="Dalin E."/>
            <person name="Tice H."/>
            <person name="Pitluck S."/>
            <person name="Chertkov O."/>
            <person name="Brettin T."/>
            <person name="Bruce D."/>
            <person name="Han C."/>
            <person name="Tapia R."/>
            <person name="Gilna P."/>
            <person name="Schmutz J."/>
            <person name="Larimer F."/>
            <person name="Land M."/>
            <person name="Hauser L."/>
            <person name="Kyrpides N."/>
            <person name="Mikhailova N."/>
            <person name="Richardson P."/>
        </authorList>
    </citation>
    <scope>NUCLEOTIDE SEQUENCE</scope>
    <source>
        <strain evidence="1">BNC1</strain>
    </source>
</reference>
<accession>Q11J03</accession>
<proteinExistence type="predicted"/>
<dbReference type="EMBL" id="CP000390">
    <property type="protein sequence ID" value="ABG62622.1"/>
    <property type="molecule type" value="Genomic_DNA"/>
</dbReference>
<dbReference type="KEGG" id="mes:Meso_1226"/>
<dbReference type="Pfam" id="PF13554">
    <property type="entry name" value="Phage_tail_terminator_5"/>
    <property type="match status" value="1"/>
</dbReference>
<dbReference type="AlphaFoldDB" id="Q11J03"/>
<dbReference type="Gene3D" id="3.30.2000.20">
    <property type="match status" value="1"/>
</dbReference>
<dbReference type="InterPro" id="IPR025395">
    <property type="entry name" value="Phage_tail_terminator-like"/>
</dbReference>
<gene>
    <name evidence="1" type="ordered locus">Meso_1226</name>
</gene>
<name>Q11J03_CHESB</name>
<dbReference type="eggNOG" id="ENOG50335MA">
    <property type="taxonomic scope" value="Bacteria"/>
</dbReference>
<dbReference type="OrthoDB" id="7858762at2"/>